<sequence>MDKVIFLDIDGVLNNASTSNIVETTGFIGVDERNVRVLVKLMKEVDADIVLSSTWQADQQMYDYLTDTLKQYDIHISDQTNEKGILRGTAIRQYIKKHDVKHYVVIDDWMFPDFLKGSFLKHVIRSDEMTGLKEEQIPEIIRALSL</sequence>
<dbReference type="OrthoDB" id="5519656at2"/>
<accession>A0A1H6XVY2</accession>
<dbReference type="STRING" id="322505.SAMN04487836_1182"/>
<reference evidence="2" key="1">
    <citation type="submission" date="2016-10" db="EMBL/GenBank/DDBJ databases">
        <authorList>
            <person name="Varghese N."/>
        </authorList>
    </citation>
    <scope>NUCLEOTIDE SEQUENCE [LARGE SCALE GENOMIC DNA]</scope>
    <source>
        <strain evidence="2">DSM 20406</strain>
    </source>
</reference>
<gene>
    <name evidence="1" type="ORF">SAMN04487834_10954</name>
</gene>
<dbReference type="Pfam" id="PF18143">
    <property type="entry name" value="HAD_SAK_2"/>
    <property type="match status" value="1"/>
</dbReference>
<proteinExistence type="predicted"/>
<dbReference type="eggNOG" id="ENOG5032XYM">
    <property type="taxonomic scope" value="Bacteria"/>
</dbReference>
<dbReference type="GeneID" id="54119499"/>
<dbReference type="Proteomes" id="UP000183028">
    <property type="component" value="Unassembled WGS sequence"/>
</dbReference>
<dbReference type="AlphaFoldDB" id="A0A1H6XVY2"/>
<dbReference type="RefSeq" id="WP_033162098.1">
    <property type="nucleotide sequence ID" value="NZ_CACVPP010000039.1"/>
</dbReference>
<organism evidence="1 2">
    <name type="scientific">Sharpea azabuensis</name>
    <dbReference type="NCBI Taxonomy" id="322505"/>
    <lineage>
        <taxon>Bacteria</taxon>
        <taxon>Bacillati</taxon>
        <taxon>Bacillota</taxon>
        <taxon>Erysipelotrichia</taxon>
        <taxon>Erysipelotrichales</taxon>
        <taxon>Coprobacillaceae</taxon>
        <taxon>Sharpea</taxon>
    </lineage>
</organism>
<keyword evidence="2" id="KW-1185">Reference proteome</keyword>
<dbReference type="EMBL" id="FNYK01000095">
    <property type="protein sequence ID" value="SEJ29062.1"/>
    <property type="molecule type" value="Genomic_DNA"/>
</dbReference>
<name>A0A1H6XVY2_9FIRM</name>
<evidence type="ECO:0000313" key="2">
    <source>
        <dbReference type="Proteomes" id="UP000183028"/>
    </source>
</evidence>
<evidence type="ECO:0000313" key="1">
    <source>
        <dbReference type="EMBL" id="SEJ29062.1"/>
    </source>
</evidence>
<protein>
    <submittedName>
        <fullName evidence="1">Uncharacterized protein</fullName>
    </submittedName>
</protein>